<evidence type="ECO:0000313" key="2">
    <source>
        <dbReference type="EMBL" id="ETE62766.1"/>
    </source>
</evidence>
<feature type="non-terminal residue" evidence="2">
    <location>
        <position position="152"/>
    </location>
</feature>
<proteinExistence type="predicted"/>
<dbReference type="OrthoDB" id="4713066at2759"/>
<accession>V8NLB7</accession>
<protein>
    <submittedName>
        <fullName evidence="2">Arf-GAP with GTPase, ANK repeat and PH domain-containing protein 2</fullName>
    </submittedName>
</protein>
<keyword evidence="3" id="KW-1185">Reference proteome</keyword>
<reference evidence="2 3" key="1">
    <citation type="journal article" date="2013" name="Proc. Natl. Acad. Sci. U.S.A.">
        <title>The king cobra genome reveals dynamic gene evolution and adaptation in the snake venom system.</title>
        <authorList>
            <person name="Vonk F.J."/>
            <person name="Casewell N.R."/>
            <person name="Henkel C.V."/>
            <person name="Heimberg A.M."/>
            <person name="Jansen H.J."/>
            <person name="McCleary R.J."/>
            <person name="Kerkkamp H.M."/>
            <person name="Vos R.A."/>
            <person name="Guerreiro I."/>
            <person name="Calvete J.J."/>
            <person name="Wuster W."/>
            <person name="Woods A.E."/>
            <person name="Logan J.M."/>
            <person name="Harrison R.A."/>
            <person name="Castoe T.A."/>
            <person name="de Koning A.P."/>
            <person name="Pollock D.D."/>
            <person name="Yandell M."/>
            <person name="Calderon D."/>
            <person name="Renjifo C."/>
            <person name="Currier R.B."/>
            <person name="Salgado D."/>
            <person name="Pla D."/>
            <person name="Sanz L."/>
            <person name="Hyder A.S."/>
            <person name="Ribeiro J.M."/>
            <person name="Arntzen J.W."/>
            <person name="van den Thillart G.E."/>
            <person name="Boetzer M."/>
            <person name="Pirovano W."/>
            <person name="Dirks R.P."/>
            <person name="Spaink H.P."/>
            <person name="Duboule D."/>
            <person name="McGlinn E."/>
            <person name="Kini R.M."/>
            <person name="Richardson M.K."/>
        </authorList>
    </citation>
    <scope>NUCLEOTIDE SEQUENCE</scope>
    <source>
        <tissue evidence="2">Blood</tissue>
    </source>
</reference>
<name>V8NLB7_OPHHA</name>
<feature type="region of interest" description="Disordered" evidence="1">
    <location>
        <begin position="1"/>
        <end position="23"/>
    </location>
</feature>
<organism evidence="2 3">
    <name type="scientific">Ophiophagus hannah</name>
    <name type="common">King cobra</name>
    <name type="synonym">Naja hannah</name>
    <dbReference type="NCBI Taxonomy" id="8665"/>
    <lineage>
        <taxon>Eukaryota</taxon>
        <taxon>Metazoa</taxon>
        <taxon>Chordata</taxon>
        <taxon>Craniata</taxon>
        <taxon>Vertebrata</taxon>
        <taxon>Euteleostomi</taxon>
        <taxon>Lepidosauria</taxon>
        <taxon>Squamata</taxon>
        <taxon>Bifurcata</taxon>
        <taxon>Unidentata</taxon>
        <taxon>Episquamata</taxon>
        <taxon>Toxicofera</taxon>
        <taxon>Serpentes</taxon>
        <taxon>Colubroidea</taxon>
        <taxon>Elapidae</taxon>
        <taxon>Elapinae</taxon>
        <taxon>Ophiophagus</taxon>
    </lineage>
</organism>
<gene>
    <name evidence="2" type="primary">Agap2</name>
    <name evidence="2" type="ORF">L345_11477</name>
</gene>
<evidence type="ECO:0000313" key="3">
    <source>
        <dbReference type="Proteomes" id="UP000018936"/>
    </source>
</evidence>
<evidence type="ECO:0000256" key="1">
    <source>
        <dbReference type="SAM" id="MobiDB-lite"/>
    </source>
</evidence>
<dbReference type="Proteomes" id="UP000018936">
    <property type="component" value="Unassembled WGS sequence"/>
</dbReference>
<dbReference type="EMBL" id="AZIM01003076">
    <property type="protein sequence ID" value="ETE62766.1"/>
    <property type="molecule type" value="Genomic_DNA"/>
</dbReference>
<dbReference type="AlphaFoldDB" id="V8NLB7"/>
<sequence>MSQQKEKVSVPMVTLSVPQEPYAPGYSASYTPEAYTSQSYDPQMYAPQPYGSEPQSYKQYVSDPYAPNSAWTHPHLLWWPGSSPVNLRPPSAPVADRSSPPRWSSVWGASPMPSRPACVWWGAAWAAVSSPSCPNAVRTSIIIVPVADITST</sequence>
<comment type="caution">
    <text evidence="2">The sequence shown here is derived from an EMBL/GenBank/DDBJ whole genome shotgun (WGS) entry which is preliminary data.</text>
</comment>
<feature type="non-terminal residue" evidence="2">
    <location>
        <position position="1"/>
    </location>
</feature>